<evidence type="ECO:0000313" key="2">
    <source>
        <dbReference type="EMBL" id="KPB02577.1"/>
    </source>
</evidence>
<dbReference type="PATRIC" id="fig|1514904.3.peg.1634"/>
<sequence>MPASKMVLADLPEAYHMVHPGPINPTRIDYVEIAEVISDHVILPAGESLHNAVIKAAKSLGGECGTASINGGKFSRTRFTTGGPAREGKSANYTFIRDVAEKEILMGTCSFGFAEDAPHFVHCHARFVSDDSPTEMGGHLFSPDCIIDEPISAQMNVFIGASITKRASEETLHAIFEIDKHAPPQTSDEYGREYFIRVHPNEDLPNALENFCQSQGIENAIISASLGSLNAPALSMRGDIQKISSVGTEAISFHGEVMTNENGHPTASILTNLVDEAGTEFCGYLIKGHAPVCITAEIYLMEVKDPAVLATMRQVRDVSY</sequence>
<dbReference type="STRING" id="1514904.SU32_02165"/>
<dbReference type="SUPFAM" id="SSF117856">
    <property type="entry name" value="AF0104/ALDC/Ptd012-like"/>
    <property type="match status" value="2"/>
</dbReference>
<dbReference type="AlphaFoldDB" id="A0A0M9GP79"/>
<organism evidence="2 3">
    <name type="scientific">Ahrensia marina</name>
    <dbReference type="NCBI Taxonomy" id="1514904"/>
    <lineage>
        <taxon>Bacteria</taxon>
        <taxon>Pseudomonadati</taxon>
        <taxon>Pseudomonadota</taxon>
        <taxon>Alphaproteobacteria</taxon>
        <taxon>Hyphomicrobiales</taxon>
        <taxon>Ahrensiaceae</taxon>
        <taxon>Ahrensia</taxon>
    </lineage>
</organism>
<dbReference type="OrthoDB" id="8720942at2"/>
<accession>A0A0M9GP79</accession>
<dbReference type="PROSITE" id="PS51742">
    <property type="entry name" value="PPC"/>
    <property type="match status" value="1"/>
</dbReference>
<protein>
    <recommendedName>
        <fullName evidence="1">PPC domain-containing protein</fullName>
    </recommendedName>
</protein>
<comment type="caution">
    <text evidence="2">The sequence shown here is derived from an EMBL/GenBank/DDBJ whole genome shotgun (WGS) entry which is preliminary data.</text>
</comment>
<dbReference type="RefSeq" id="WP_053997687.1">
    <property type="nucleotide sequence ID" value="NZ_JXMU01000002.1"/>
</dbReference>
<gene>
    <name evidence="2" type="ORF">SU32_02165</name>
</gene>
<evidence type="ECO:0000313" key="3">
    <source>
        <dbReference type="Proteomes" id="UP000038011"/>
    </source>
</evidence>
<dbReference type="Gene3D" id="3.30.1330.80">
    <property type="entry name" value="Hypothetical protein, similar to alpha- acetolactate decarboxylase, domain 2"/>
    <property type="match status" value="2"/>
</dbReference>
<dbReference type="EMBL" id="JXMU01000002">
    <property type="protein sequence ID" value="KPB02577.1"/>
    <property type="molecule type" value="Genomic_DNA"/>
</dbReference>
<feature type="domain" description="PPC" evidence="1">
    <location>
        <begin position="188"/>
        <end position="320"/>
    </location>
</feature>
<dbReference type="Proteomes" id="UP000038011">
    <property type="component" value="Unassembled WGS sequence"/>
</dbReference>
<dbReference type="Pfam" id="PF03479">
    <property type="entry name" value="PCC"/>
    <property type="match status" value="1"/>
</dbReference>
<name>A0A0M9GP79_9HYPH</name>
<keyword evidence="3" id="KW-1185">Reference proteome</keyword>
<proteinExistence type="predicted"/>
<dbReference type="InterPro" id="IPR005175">
    <property type="entry name" value="PPC_dom"/>
</dbReference>
<evidence type="ECO:0000259" key="1">
    <source>
        <dbReference type="PROSITE" id="PS51742"/>
    </source>
</evidence>
<reference evidence="2 3" key="1">
    <citation type="submission" date="2015-01" db="EMBL/GenBank/DDBJ databases">
        <title>Ahrensia donghaiensis sp. nov., a novel dimethylsulphoniopropionate-cleavage bacterium isolated from seawater and emended descriptions of the genus Ahrensia and Ahrensia kielensis.</title>
        <authorList>
            <person name="Liu J."/>
        </authorList>
    </citation>
    <scope>NUCLEOTIDE SEQUENCE [LARGE SCALE GENOMIC DNA]</scope>
    <source>
        <strain evidence="2 3">LZD062</strain>
    </source>
</reference>